<dbReference type="EMBL" id="FWYF01000001">
    <property type="protein sequence ID" value="SMD33161.1"/>
    <property type="molecule type" value="Genomic_DNA"/>
</dbReference>
<dbReference type="RefSeq" id="WP_084371835.1">
    <property type="nucleotide sequence ID" value="NZ_FWYF01000001.1"/>
</dbReference>
<dbReference type="STRING" id="692418.SAMN04488029_1526"/>
<reference evidence="1 2" key="1">
    <citation type="submission" date="2017-04" db="EMBL/GenBank/DDBJ databases">
        <authorList>
            <person name="Afonso C.L."/>
            <person name="Miller P.J."/>
            <person name="Scott M.A."/>
            <person name="Spackman E."/>
            <person name="Goraichik I."/>
            <person name="Dimitrov K.M."/>
            <person name="Suarez D.L."/>
            <person name="Swayne D.E."/>
        </authorList>
    </citation>
    <scope>NUCLEOTIDE SEQUENCE [LARGE SCALE GENOMIC DNA]</scope>
    <source>
        <strain evidence="1 2">DSM 26133</strain>
    </source>
</reference>
<accession>A0A1W2G994</accession>
<keyword evidence="2" id="KW-1185">Reference proteome</keyword>
<name>A0A1W2G994_REIFA</name>
<evidence type="ECO:0000313" key="1">
    <source>
        <dbReference type="EMBL" id="SMD33161.1"/>
    </source>
</evidence>
<protein>
    <submittedName>
        <fullName evidence="1">Uncharacterized protein</fullName>
    </submittedName>
</protein>
<gene>
    <name evidence="1" type="ORF">SAMN04488029_1526</name>
</gene>
<sequence>MSQTENTLHVAVYLNVENIVSKYPNPNGEMIDLVNGAETFFQFLPTNSEGYIEVPTTTKQITFTLSDSKGHSDGRYWLTRFINEDEGIIAPSTPNKGGALVPANILTVDVNPDVKKGDTEDFKLHCYFIYFDESTGENLVYHCKTDPKLQADQPGGGG</sequence>
<dbReference type="Proteomes" id="UP000192472">
    <property type="component" value="Unassembled WGS sequence"/>
</dbReference>
<proteinExistence type="predicted"/>
<dbReference type="AlphaFoldDB" id="A0A1W2G994"/>
<organism evidence="1 2">
    <name type="scientific">Reichenbachiella faecimaris</name>
    <dbReference type="NCBI Taxonomy" id="692418"/>
    <lineage>
        <taxon>Bacteria</taxon>
        <taxon>Pseudomonadati</taxon>
        <taxon>Bacteroidota</taxon>
        <taxon>Cytophagia</taxon>
        <taxon>Cytophagales</taxon>
        <taxon>Reichenbachiellaceae</taxon>
        <taxon>Reichenbachiella</taxon>
    </lineage>
</organism>
<evidence type="ECO:0000313" key="2">
    <source>
        <dbReference type="Proteomes" id="UP000192472"/>
    </source>
</evidence>